<protein>
    <recommendedName>
        <fullName evidence="1">QsdR TetR regulatory C-terminal domain-containing protein</fullName>
    </recommendedName>
</protein>
<evidence type="ECO:0000313" key="3">
    <source>
        <dbReference type="Proteomes" id="UP000238362"/>
    </source>
</evidence>
<comment type="caution">
    <text evidence="2">The sequence shown here is derived from an EMBL/GenBank/DDBJ whole genome shotgun (WGS) entry which is preliminary data.</text>
</comment>
<proteinExistence type="predicted"/>
<keyword evidence="3" id="KW-1185">Reference proteome</keyword>
<dbReference type="Gene3D" id="1.10.357.10">
    <property type="entry name" value="Tetracycline Repressor, domain 2"/>
    <property type="match status" value="1"/>
</dbReference>
<dbReference type="RefSeq" id="WP_106181353.1">
    <property type="nucleotide sequence ID" value="NZ_PVNH01000011.1"/>
</dbReference>
<dbReference type="SUPFAM" id="SSF46689">
    <property type="entry name" value="Homeodomain-like"/>
    <property type="match status" value="1"/>
</dbReference>
<evidence type="ECO:0000313" key="2">
    <source>
        <dbReference type="EMBL" id="PRX44702.1"/>
    </source>
</evidence>
<feature type="domain" description="QsdR TetR regulatory C-terminal" evidence="1">
    <location>
        <begin position="72"/>
        <end position="180"/>
    </location>
</feature>
<dbReference type="InterPro" id="IPR041485">
    <property type="entry name" value="TetR_C_36"/>
</dbReference>
<dbReference type="Proteomes" id="UP000238362">
    <property type="component" value="Unassembled WGS sequence"/>
</dbReference>
<name>A0A2T0LND1_9PSEU</name>
<reference evidence="2 3" key="1">
    <citation type="submission" date="2018-03" db="EMBL/GenBank/DDBJ databases">
        <title>Genomic Encyclopedia of Type Strains, Phase III (KMG-III): the genomes of soil and plant-associated and newly described type strains.</title>
        <authorList>
            <person name="Whitman W."/>
        </authorList>
    </citation>
    <scope>NUCLEOTIDE SEQUENCE [LARGE SCALE GENOMIC DNA]</scope>
    <source>
        <strain evidence="2 3">CGMCC 4.7125</strain>
    </source>
</reference>
<dbReference type="AlphaFoldDB" id="A0A2T0LND1"/>
<organism evidence="2 3">
    <name type="scientific">Prauserella shujinwangii</name>
    <dbReference type="NCBI Taxonomy" id="1453103"/>
    <lineage>
        <taxon>Bacteria</taxon>
        <taxon>Bacillati</taxon>
        <taxon>Actinomycetota</taxon>
        <taxon>Actinomycetes</taxon>
        <taxon>Pseudonocardiales</taxon>
        <taxon>Pseudonocardiaceae</taxon>
        <taxon>Prauserella</taxon>
    </lineage>
</organism>
<evidence type="ECO:0000259" key="1">
    <source>
        <dbReference type="Pfam" id="PF18598"/>
    </source>
</evidence>
<gene>
    <name evidence="2" type="ORF">B0I33_111216</name>
</gene>
<dbReference type="EMBL" id="PVNH01000011">
    <property type="protein sequence ID" value="PRX44702.1"/>
    <property type="molecule type" value="Genomic_DNA"/>
</dbReference>
<accession>A0A2T0LND1</accession>
<sequence length="183" mass="20561">MRVVTREQVVRGGCRYFVRRGTIDMDALAASLAISRATLYRVVRARDAVLGDVLWLLGDDLLARARRERRRTGVDGVLEVTRRFAVLLRDAEPFRAFLRAEPGTAARVLFHPSGGVHRRAVLAQRDILLENRTESWAPSDPEQLAYLYVRIVESFLYADLLGGTEVAFTHAERAARALLTGRS</sequence>
<dbReference type="InterPro" id="IPR009057">
    <property type="entry name" value="Homeodomain-like_sf"/>
</dbReference>
<dbReference type="OrthoDB" id="158903at2"/>
<dbReference type="Pfam" id="PF18598">
    <property type="entry name" value="TetR_C_36"/>
    <property type="match status" value="1"/>
</dbReference>